<evidence type="ECO:0000259" key="4">
    <source>
        <dbReference type="PROSITE" id="PS52035"/>
    </source>
</evidence>
<dbReference type="SUPFAM" id="SSF53187">
    <property type="entry name" value="Zn-dependent exopeptidases"/>
    <property type="match status" value="1"/>
</dbReference>
<dbReference type="Pfam" id="PF00246">
    <property type="entry name" value="Peptidase_M14"/>
    <property type="match status" value="1"/>
</dbReference>
<organism evidence="5 6">
    <name type="scientific">Roseivirga thermotolerans</name>
    <dbReference type="NCBI Taxonomy" id="1758176"/>
    <lineage>
        <taxon>Bacteria</taxon>
        <taxon>Pseudomonadati</taxon>
        <taxon>Bacteroidota</taxon>
        <taxon>Cytophagia</taxon>
        <taxon>Cytophagales</taxon>
        <taxon>Roseivirgaceae</taxon>
        <taxon>Roseivirga</taxon>
    </lineage>
</organism>
<evidence type="ECO:0000256" key="1">
    <source>
        <dbReference type="ARBA" id="ARBA00001947"/>
    </source>
</evidence>
<sequence>MGFNLYEITRFVFQVPTTYVIESLDTACVGRFLVFWATKFQLMKQILIVLLVSLTLSLQGQEWPRELLTHPELTAYRETSSYEQVMGVVKAAIKDSPYAHLISMGQSKEGKDIPVVVMANPKVTSAEEAKATGKPIIYVQGNIHSGEVEGKEALQVLLREILKGERSYLLDNQILLFAPIYNTDSNDKMEQGRRPSQEDSPVKVGIRANSQGWDLNRDGMKAEALETQGLFQNIIVPWDPALFVDLHTTNGVWHGYSLTWAPSYHTAGEKAPFDYTWNKILPDVTDRVLKDYGIYLGPYGYFYTRSEGWPIKSIYTYNHHPRYLVNQFGLRNRMAILSEAFAHERLYQRMASTYAFVREILEYTHKHGREILEVNKTAEEAAIRLVKEQAGKVKKGVRFEMVAMEEPIDEYRIYNHAKTTNAQGQEQYIRLPEIITLKNVENHSAFNATVTATLPRGYVIPKEMGHIAAHLQMLGAKVDTLTRNSRATGEVFTATGLELANRPFEGHNMATLEGSFSSQTRRFSKGDFYIDLAQPLANLIFYLMEPQSDDGLVTWNFFDAYFEKQNIAEKPVEYPIFKYFELK</sequence>
<dbReference type="InterPro" id="IPR000834">
    <property type="entry name" value="Peptidase_M14"/>
</dbReference>
<dbReference type="EMBL" id="BNAG01000001">
    <property type="protein sequence ID" value="GHE57436.1"/>
    <property type="molecule type" value="Genomic_DNA"/>
</dbReference>
<dbReference type="Proteomes" id="UP000658258">
    <property type="component" value="Unassembled WGS sequence"/>
</dbReference>
<gene>
    <name evidence="5" type="ORF">GCM10011340_10610</name>
</gene>
<comment type="similarity">
    <text evidence="2 3">Belongs to the peptidase M14 family.</text>
</comment>
<proteinExistence type="inferred from homology"/>
<evidence type="ECO:0000313" key="5">
    <source>
        <dbReference type="EMBL" id="GHE57436.1"/>
    </source>
</evidence>
<reference evidence="6" key="1">
    <citation type="journal article" date="2019" name="Int. J. Syst. Evol. Microbiol.">
        <title>The Global Catalogue of Microorganisms (GCM) 10K type strain sequencing project: providing services to taxonomists for standard genome sequencing and annotation.</title>
        <authorList>
            <consortium name="The Broad Institute Genomics Platform"/>
            <consortium name="The Broad Institute Genome Sequencing Center for Infectious Disease"/>
            <person name="Wu L."/>
            <person name="Ma J."/>
        </authorList>
    </citation>
    <scope>NUCLEOTIDE SEQUENCE [LARGE SCALE GENOMIC DNA]</scope>
    <source>
        <strain evidence="6">CGMCC 1.15111</strain>
    </source>
</reference>
<dbReference type="PANTHER" id="PTHR11705">
    <property type="entry name" value="PROTEASE FAMILY M14 CARBOXYPEPTIDASE A,B"/>
    <property type="match status" value="1"/>
</dbReference>
<dbReference type="PROSITE" id="PS52035">
    <property type="entry name" value="PEPTIDASE_M14"/>
    <property type="match status" value="1"/>
</dbReference>
<name>A0ABQ3I3A0_9BACT</name>
<feature type="domain" description="Peptidase M14" evidence="4">
    <location>
        <begin position="78"/>
        <end position="364"/>
    </location>
</feature>
<dbReference type="PANTHER" id="PTHR11705:SF145">
    <property type="entry name" value="PEPTIDASE M14 CARBOXYPEPTIDASE A DOMAIN-CONTAINING PROTEIN"/>
    <property type="match status" value="1"/>
</dbReference>
<accession>A0ABQ3I3A0</accession>
<evidence type="ECO:0000256" key="3">
    <source>
        <dbReference type="PROSITE-ProRule" id="PRU01379"/>
    </source>
</evidence>
<protein>
    <recommendedName>
        <fullName evidence="4">Peptidase M14 domain-containing protein</fullName>
    </recommendedName>
</protein>
<evidence type="ECO:0000256" key="2">
    <source>
        <dbReference type="ARBA" id="ARBA00005988"/>
    </source>
</evidence>
<feature type="active site" description="Proton donor/acceptor" evidence="3">
    <location>
        <position position="339"/>
    </location>
</feature>
<comment type="caution">
    <text evidence="5">The sequence shown here is derived from an EMBL/GenBank/DDBJ whole genome shotgun (WGS) entry which is preliminary data.</text>
</comment>
<evidence type="ECO:0000313" key="6">
    <source>
        <dbReference type="Proteomes" id="UP000658258"/>
    </source>
</evidence>
<keyword evidence="6" id="KW-1185">Reference proteome</keyword>
<comment type="cofactor">
    <cofactor evidence="1">
        <name>Zn(2+)</name>
        <dbReference type="ChEBI" id="CHEBI:29105"/>
    </cofactor>
</comment>
<dbReference type="Gene3D" id="3.40.630.10">
    <property type="entry name" value="Zn peptidases"/>
    <property type="match status" value="1"/>
</dbReference>
<dbReference type="CDD" id="cd06241">
    <property type="entry name" value="M14-like"/>
    <property type="match status" value="1"/>
</dbReference>